<evidence type="ECO:0000313" key="3">
    <source>
        <dbReference type="Proteomes" id="UP001345013"/>
    </source>
</evidence>
<organism evidence="2 3">
    <name type="scientific">Lithohypha guttulata</name>
    <dbReference type="NCBI Taxonomy" id="1690604"/>
    <lineage>
        <taxon>Eukaryota</taxon>
        <taxon>Fungi</taxon>
        <taxon>Dikarya</taxon>
        <taxon>Ascomycota</taxon>
        <taxon>Pezizomycotina</taxon>
        <taxon>Eurotiomycetes</taxon>
        <taxon>Chaetothyriomycetidae</taxon>
        <taxon>Chaetothyriales</taxon>
        <taxon>Trichomeriaceae</taxon>
        <taxon>Lithohypha</taxon>
    </lineage>
</organism>
<dbReference type="PANTHER" id="PTHR37948">
    <property type="entry name" value="ZGC:113208"/>
    <property type="match status" value="1"/>
</dbReference>
<dbReference type="PANTHER" id="PTHR37948:SF1">
    <property type="entry name" value="BLL5189 PROTEIN"/>
    <property type="match status" value="1"/>
</dbReference>
<protein>
    <recommendedName>
        <fullName evidence="4">Vegetatible incompatibility protein HET-E-1</fullName>
    </recommendedName>
</protein>
<dbReference type="Proteomes" id="UP001345013">
    <property type="component" value="Unassembled WGS sequence"/>
</dbReference>
<evidence type="ECO:0000256" key="1">
    <source>
        <dbReference type="SAM" id="MobiDB-lite"/>
    </source>
</evidence>
<accession>A0ABR0K6Q7</accession>
<gene>
    <name evidence="2" type="ORF">LTR24_006704</name>
</gene>
<name>A0ABR0K6Q7_9EURO</name>
<feature type="region of interest" description="Disordered" evidence="1">
    <location>
        <begin position="30"/>
        <end position="117"/>
    </location>
</feature>
<reference evidence="2 3" key="1">
    <citation type="submission" date="2023-08" db="EMBL/GenBank/DDBJ databases">
        <title>Black Yeasts Isolated from many extreme environments.</title>
        <authorList>
            <person name="Coleine C."/>
            <person name="Stajich J.E."/>
            <person name="Selbmann L."/>
        </authorList>
    </citation>
    <scope>NUCLEOTIDE SEQUENCE [LARGE SCALE GENOMIC DNA]</scope>
    <source>
        <strain evidence="2 3">CCFEE 5885</strain>
    </source>
</reference>
<evidence type="ECO:0000313" key="2">
    <source>
        <dbReference type="EMBL" id="KAK5087435.1"/>
    </source>
</evidence>
<sequence length="329" mass="38398">MNIEAQRLANLENKEKLLAELNLNSRTIASSKAQHVKRENGRSAKRRKIEIAQAPTRSSARIQSTGERPSYKEESDNVRTTTPQRVKVKLQSSKGKPTSVADLEEDVQPSPAPDVGFMRENWSKWEVTGPTPIRDDEIGTFNFEDFPSFSPNKSPEEMIREGSFGGSYWRPLKSRRLGIVIEEDWKELPSEWIQGLDVARYLTSPEYEPDVNKYKVACGQSIEEWEASGWIMHEYDVRGWFQWYCRFFQGRRCPDDERQVSRWRKCVGPTGRWKRMLLKAYLKMGVRDVFDDGEDEDSREVSPVMHQTCHHWAYEIKQHDLDEAWHSPR</sequence>
<keyword evidence="3" id="KW-1185">Reference proteome</keyword>
<proteinExistence type="predicted"/>
<feature type="compositionally biased region" description="Polar residues" evidence="1">
    <location>
        <begin position="78"/>
        <end position="96"/>
    </location>
</feature>
<dbReference type="EMBL" id="JAVRRG010000090">
    <property type="protein sequence ID" value="KAK5087435.1"/>
    <property type="molecule type" value="Genomic_DNA"/>
</dbReference>
<evidence type="ECO:0008006" key="4">
    <source>
        <dbReference type="Google" id="ProtNLM"/>
    </source>
</evidence>
<feature type="compositionally biased region" description="Polar residues" evidence="1">
    <location>
        <begin position="55"/>
        <end position="67"/>
    </location>
</feature>
<comment type="caution">
    <text evidence="2">The sequence shown here is derived from an EMBL/GenBank/DDBJ whole genome shotgun (WGS) entry which is preliminary data.</text>
</comment>